<feature type="coiled-coil region" evidence="1">
    <location>
        <begin position="81"/>
        <end position="115"/>
    </location>
</feature>
<dbReference type="AlphaFoldDB" id="A0A1A8NAI4"/>
<reference evidence="3" key="2">
    <citation type="submission" date="2016-06" db="EMBL/GenBank/DDBJ databases">
        <title>The genome of a short-lived fish provides insights into sex chromosome evolution and the genetic control of aging.</title>
        <authorList>
            <person name="Reichwald K."/>
            <person name="Felder M."/>
            <person name="Petzold A."/>
            <person name="Koch P."/>
            <person name="Groth M."/>
            <person name="Platzer M."/>
        </authorList>
    </citation>
    <scope>NUCLEOTIDE SEQUENCE</scope>
    <source>
        <tissue evidence="3">Brain</tissue>
    </source>
</reference>
<evidence type="ECO:0000256" key="2">
    <source>
        <dbReference type="SAM" id="MobiDB-lite"/>
    </source>
</evidence>
<proteinExistence type="predicted"/>
<feature type="region of interest" description="Disordered" evidence="2">
    <location>
        <begin position="133"/>
        <end position="165"/>
    </location>
</feature>
<feature type="region of interest" description="Disordered" evidence="2">
    <location>
        <begin position="1"/>
        <end position="33"/>
    </location>
</feature>
<protein>
    <submittedName>
        <fullName evidence="3">Uncharacterized protein</fullName>
    </submittedName>
</protein>
<reference evidence="3" key="1">
    <citation type="submission" date="2016-05" db="EMBL/GenBank/DDBJ databases">
        <authorList>
            <person name="Lavstsen T."/>
            <person name="Jespersen J.S."/>
        </authorList>
    </citation>
    <scope>NUCLEOTIDE SEQUENCE</scope>
    <source>
        <tissue evidence="3">Brain</tissue>
    </source>
</reference>
<feature type="compositionally biased region" description="Basic and acidic residues" evidence="2">
    <location>
        <begin position="7"/>
        <end position="16"/>
    </location>
</feature>
<organism evidence="3">
    <name type="scientific">Nothobranchius rachovii</name>
    <name type="common">bluefin notho</name>
    <dbReference type="NCBI Taxonomy" id="451742"/>
    <lineage>
        <taxon>Eukaryota</taxon>
        <taxon>Metazoa</taxon>
        <taxon>Chordata</taxon>
        <taxon>Craniata</taxon>
        <taxon>Vertebrata</taxon>
        <taxon>Euteleostomi</taxon>
        <taxon>Actinopterygii</taxon>
        <taxon>Neopterygii</taxon>
        <taxon>Teleostei</taxon>
        <taxon>Neoteleostei</taxon>
        <taxon>Acanthomorphata</taxon>
        <taxon>Ovalentaria</taxon>
        <taxon>Atherinomorphae</taxon>
        <taxon>Cyprinodontiformes</taxon>
        <taxon>Nothobranchiidae</taxon>
        <taxon>Nothobranchius</taxon>
    </lineage>
</organism>
<feature type="non-terminal residue" evidence="3">
    <location>
        <position position="1"/>
    </location>
</feature>
<sequence length="165" mass="18755">STPELIQFHDHVKESTPIKTSTDAPLKELESSLEEERKKVEELKVEEKKEGAFEEILAQFEDLKVAHESVEAARKALISRVVELTDDRAALTLEVATLQETVERVEGRLKERDEEIRRIRFFNRRFTTTQKEGALQRNPLSDLGDSGKASDPWLECVAGEHTGGR</sequence>
<accession>A0A1A8NAI4</accession>
<evidence type="ECO:0000313" key="3">
    <source>
        <dbReference type="EMBL" id="SBR65842.1"/>
    </source>
</evidence>
<gene>
    <name evidence="3" type="primary">OLA.17453</name>
</gene>
<dbReference type="Gene3D" id="1.20.5.1000">
    <property type="entry name" value="arf6 gtpase in complex with a specific effector, jip4"/>
    <property type="match status" value="1"/>
</dbReference>
<name>A0A1A8NAI4_9TELE</name>
<dbReference type="EMBL" id="HAEH01000912">
    <property type="protein sequence ID" value="SBR65842.1"/>
    <property type="molecule type" value="Transcribed_RNA"/>
</dbReference>
<keyword evidence="1" id="KW-0175">Coiled coil</keyword>
<evidence type="ECO:0000256" key="1">
    <source>
        <dbReference type="SAM" id="Coils"/>
    </source>
</evidence>